<dbReference type="EMBL" id="PRDW01000011">
    <property type="protein sequence ID" value="PPB82979.1"/>
    <property type="molecule type" value="Genomic_DNA"/>
</dbReference>
<proteinExistence type="predicted"/>
<evidence type="ECO:0000313" key="1">
    <source>
        <dbReference type="EMBL" id="PPB82979.1"/>
    </source>
</evidence>
<protein>
    <submittedName>
        <fullName evidence="1">Uncharacterized protein</fullName>
    </submittedName>
</protein>
<accession>A0A2P5K8D6</accession>
<gene>
    <name evidence="1" type="ORF">B0O95_11139</name>
</gene>
<name>A0A2P5K8D6_9BURK</name>
<dbReference type="AlphaFoldDB" id="A0A2P5K8D6"/>
<reference evidence="1 2" key="1">
    <citation type="submission" date="2018-01" db="EMBL/GenBank/DDBJ databases">
        <title>Genomic Encyclopedia of Type Strains, Phase III (KMG-III): the genomes of soil and plant-associated and newly described type strains.</title>
        <authorList>
            <person name="Whitman W."/>
        </authorList>
    </citation>
    <scope>NUCLEOTIDE SEQUENCE [LARGE SCALE GENOMIC DNA]</scope>
    <source>
        <strain evidence="1 2">HKI456</strain>
    </source>
</reference>
<evidence type="ECO:0000313" key="2">
    <source>
        <dbReference type="Proteomes" id="UP000243096"/>
    </source>
</evidence>
<keyword evidence="2" id="KW-1185">Reference proteome</keyword>
<comment type="caution">
    <text evidence="1">The sequence shown here is derived from an EMBL/GenBank/DDBJ whole genome shotgun (WGS) entry which is preliminary data.</text>
</comment>
<sequence>MMTKLEEIQNTLSELTALYPDSLCYGELDDDCLFRTNPGGGIVSGSGIHHHVGMVNRFQWQGLLVRFQPGAPNWTTVFGAFATSSISPTTVKLQLAGDGQRRFDCR</sequence>
<organism evidence="1 2">
    <name type="scientific">Mycetohabitans endofungorum</name>
    <dbReference type="NCBI Taxonomy" id="417203"/>
    <lineage>
        <taxon>Bacteria</taxon>
        <taxon>Pseudomonadati</taxon>
        <taxon>Pseudomonadota</taxon>
        <taxon>Betaproteobacteria</taxon>
        <taxon>Burkholderiales</taxon>
        <taxon>Burkholderiaceae</taxon>
        <taxon>Mycetohabitans</taxon>
    </lineage>
</organism>
<dbReference type="RefSeq" id="WP_237577287.1">
    <property type="nucleotide sequence ID" value="NZ_CP062178.1"/>
</dbReference>
<dbReference type="Proteomes" id="UP000243096">
    <property type="component" value="Unassembled WGS sequence"/>
</dbReference>